<dbReference type="NCBIfam" id="TIGR01930">
    <property type="entry name" value="AcCoA-C-Actrans"/>
    <property type="match status" value="1"/>
</dbReference>
<dbReference type="OrthoDB" id="56116at2"/>
<dbReference type="GO" id="GO:0005737">
    <property type="term" value="C:cytoplasm"/>
    <property type="evidence" value="ECO:0007669"/>
    <property type="project" value="UniProtKB-SubCell"/>
</dbReference>
<gene>
    <name evidence="13" type="ORF">DSOL_4338</name>
</gene>
<dbReference type="SUPFAM" id="SSF53901">
    <property type="entry name" value="Thiolase-like"/>
    <property type="match status" value="2"/>
</dbReference>
<evidence type="ECO:0000256" key="8">
    <source>
        <dbReference type="ARBA" id="ARBA00051550"/>
    </source>
</evidence>
<dbReference type="InterPro" id="IPR020610">
    <property type="entry name" value="Thiolase_AS"/>
</dbReference>
<comment type="catalytic activity">
    <reaction evidence="8">
        <text>2 acetyl-CoA = acetoacetyl-CoA + CoA</text>
        <dbReference type="Rhea" id="RHEA:21036"/>
        <dbReference type="ChEBI" id="CHEBI:57286"/>
        <dbReference type="ChEBI" id="CHEBI:57287"/>
        <dbReference type="ChEBI" id="CHEBI:57288"/>
        <dbReference type="EC" id="2.3.1.9"/>
    </reaction>
</comment>
<proteinExistence type="inferred from homology"/>
<organism evidence="13 14">
    <name type="scientific">Desulfosporosinus metallidurans</name>
    <dbReference type="NCBI Taxonomy" id="1888891"/>
    <lineage>
        <taxon>Bacteria</taxon>
        <taxon>Bacillati</taxon>
        <taxon>Bacillota</taxon>
        <taxon>Clostridia</taxon>
        <taxon>Eubacteriales</taxon>
        <taxon>Desulfitobacteriaceae</taxon>
        <taxon>Desulfosporosinus</taxon>
    </lineage>
</organism>
<dbReference type="FunFam" id="3.40.47.10:FF:000010">
    <property type="entry name" value="Acetyl-CoA acetyltransferase (Thiolase)"/>
    <property type="match status" value="1"/>
</dbReference>
<dbReference type="PROSITE" id="PS00099">
    <property type="entry name" value="THIOLASE_3"/>
    <property type="match status" value="1"/>
</dbReference>
<dbReference type="InterPro" id="IPR020617">
    <property type="entry name" value="Thiolase_C"/>
</dbReference>
<evidence type="ECO:0000256" key="9">
    <source>
        <dbReference type="PIRSR" id="PIRSR000429-1"/>
    </source>
</evidence>
<dbReference type="STRING" id="1888891.DSOL_4338"/>
<comment type="caution">
    <text evidence="13">The sequence shown here is derived from an EMBL/GenBank/DDBJ whole genome shotgun (WGS) entry which is preliminary data.</text>
</comment>
<dbReference type="EC" id="2.3.1.9" evidence="3"/>
<protein>
    <recommendedName>
        <fullName evidence="7">Acetyl-CoA acetyltransferase</fullName>
        <ecNumber evidence="3">2.3.1.9</ecNumber>
    </recommendedName>
    <alternativeName>
        <fullName evidence="6">Acetoacetyl-CoA thiolase</fullName>
    </alternativeName>
</protein>
<dbReference type="PANTHER" id="PTHR18919">
    <property type="entry name" value="ACETYL-COA C-ACYLTRANSFERASE"/>
    <property type="match status" value="1"/>
</dbReference>
<reference evidence="13 14" key="1">
    <citation type="submission" date="2016-09" db="EMBL/GenBank/DDBJ databases">
        <title>Complete genome of Desulfosporosinus sp. OL.</title>
        <authorList>
            <person name="Mardanov A."/>
            <person name="Beletsky A."/>
            <person name="Panova A."/>
            <person name="Karnachuk O."/>
            <person name="Ravin N."/>
        </authorList>
    </citation>
    <scope>NUCLEOTIDE SEQUENCE [LARGE SCALE GENOMIC DNA]</scope>
    <source>
        <strain evidence="13 14">OL</strain>
    </source>
</reference>
<dbReference type="PANTHER" id="PTHR18919:SF107">
    <property type="entry name" value="ACETYL-COA ACETYLTRANSFERASE, CYTOSOLIC"/>
    <property type="match status" value="1"/>
</dbReference>
<dbReference type="GO" id="GO:0003985">
    <property type="term" value="F:acetyl-CoA C-acetyltransferase activity"/>
    <property type="evidence" value="ECO:0007669"/>
    <property type="project" value="UniProtKB-EC"/>
</dbReference>
<dbReference type="InterPro" id="IPR020616">
    <property type="entry name" value="Thiolase_N"/>
</dbReference>
<dbReference type="CDD" id="cd00751">
    <property type="entry name" value="thiolase"/>
    <property type="match status" value="1"/>
</dbReference>
<evidence type="ECO:0000259" key="12">
    <source>
        <dbReference type="Pfam" id="PF02803"/>
    </source>
</evidence>
<feature type="active site" description="Proton acceptor" evidence="9">
    <location>
        <position position="378"/>
    </location>
</feature>
<feature type="active site" description="Acyl-thioester intermediate" evidence="9">
    <location>
        <position position="88"/>
    </location>
</feature>
<dbReference type="Proteomes" id="UP000186102">
    <property type="component" value="Unassembled WGS sequence"/>
</dbReference>
<dbReference type="InterPro" id="IPR016039">
    <property type="entry name" value="Thiolase-like"/>
</dbReference>
<keyword evidence="14" id="KW-1185">Reference proteome</keyword>
<keyword evidence="5 10" id="KW-0012">Acyltransferase</keyword>
<evidence type="ECO:0000256" key="2">
    <source>
        <dbReference type="ARBA" id="ARBA00010982"/>
    </source>
</evidence>
<dbReference type="Pfam" id="PF00108">
    <property type="entry name" value="Thiolase_N"/>
    <property type="match status" value="1"/>
</dbReference>
<dbReference type="AlphaFoldDB" id="A0A1Q8QKL2"/>
<evidence type="ECO:0000256" key="6">
    <source>
        <dbReference type="ARBA" id="ARBA00030755"/>
    </source>
</evidence>
<evidence type="ECO:0000256" key="10">
    <source>
        <dbReference type="RuleBase" id="RU003557"/>
    </source>
</evidence>
<evidence type="ECO:0000259" key="11">
    <source>
        <dbReference type="Pfam" id="PF00108"/>
    </source>
</evidence>
<dbReference type="Pfam" id="PF02803">
    <property type="entry name" value="Thiolase_C"/>
    <property type="match status" value="1"/>
</dbReference>
<evidence type="ECO:0000313" key="14">
    <source>
        <dbReference type="Proteomes" id="UP000186102"/>
    </source>
</evidence>
<evidence type="ECO:0000256" key="5">
    <source>
        <dbReference type="ARBA" id="ARBA00023315"/>
    </source>
</evidence>
<evidence type="ECO:0000256" key="4">
    <source>
        <dbReference type="ARBA" id="ARBA00022679"/>
    </source>
</evidence>
<dbReference type="InterPro" id="IPR002155">
    <property type="entry name" value="Thiolase"/>
</dbReference>
<sequence>MEEVVIVGAARTPIGDFLGSLKDVSAVDLGTIAVKGALDKAGVEASLVEDVVGGMVYKAGAKGNPARQIQLAVGIPFEAAATTVDQQCGSAMRALEIATQQMLLGKSSVSVAVGIESMSRAPHLLLNSRQGVKLGPDTLQDHLTYDALVDAFMGYHMGVTAENLAEKYNITREEQDNLAYLSHTRAVEAIQSGRFKDEIVPVEIKTRKGTTIVEVDEHPRADISMTSLSKLKPAFKKDGTVTAGNASGLNDGAAALVLMTSTKAKELGIKPIAKVLSTASYGVAPEIMGIGPAYAIPKALKYANLKLSDIAYFEINEAFAAQFLAVNKELEIDLDKVNANGSGIALGHPVGCSGVRIIVTMLNEMKRRGGKYGVASLCVGGGPAMATVVEML</sequence>
<evidence type="ECO:0000313" key="13">
    <source>
        <dbReference type="EMBL" id="OLN27881.1"/>
    </source>
</evidence>
<dbReference type="RefSeq" id="WP_075366686.1">
    <property type="nucleotide sequence ID" value="NZ_MLBF01000050.1"/>
</dbReference>
<name>A0A1Q8QKL2_9FIRM</name>
<dbReference type="EMBL" id="MLBF01000050">
    <property type="protein sequence ID" value="OLN27881.1"/>
    <property type="molecule type" value="Genomic_DNA"/>
</dbReference>
<comment type="subcellular location">
    <subcellularLocation>
        <location evidence="1">Cytoplasm</location>
    </subcellularLocation>
</comment>
<keyword evidence="4 10" id="KW-0808">Transferase</keyword>
<dbReference type="Gene3D" id="3.40.47.10">
    <property type="match status" value="2"/>
</dbReference>
<feature type="domain" description="Thiolase N-terminal" evidence="11">
    <location>
        <begin position="4"/>
        <end position="260"/>
    </location>
</feature>
<evidence type="ECO:0000256" key="3">
    <source>
        <dbReference type="ARBA" id="ARBA00012705"/>
    </source>
</evidence>
<feature type="domain" description="Thiolase C-terminal" evidence="12">
    <location>
        <begin position="270"/>
        <end position="390"/>
    </location>
</feature>
<dbReference type="PIRSF" id="PIRSF000429">
    <property type="entry name" value="Ac-CoA_Ac_transf"/>
    <property type="match status" value="1"/>
</dbReference>
<evidence type="ECO:0000256" key="7">
    <source>
        <dbReference type="ARBA" id="ARBA00044137"/>
    </source>
</evidence>
<evidence type="ECO:0000256" key="1">
    <source>
        <dbReference type="ARBA" id="ARBA00004496"/>
    </source>
</evidence>
<comment type="similarity">
    <text evidence="2 10">Belongs to the thiolase-like superfamily. Thiolase family.</text>
</comment>
<accession>A0A1Q8QKL2</accession>
<feature type="active site" description="Proton acceptor" evidence="9">
    <location>
        <position position="348"/>
    </location>
</feature>